<protein>
    <recommendedName>
        <fullName evidence="3">THUMP domain-containing protein</fullName>
    </recommendedName>
</protein>
<keyword evidence="2" id="KW-1185">Reference proteome</keyword>
<evidence type="ECO:0000313" key="2">
    <source>
        <dbReference type="Proteomes" id="UP001171916"/>
    </source>
</evidence>
<dbReference type="RefSeq" id="WP_289998088.1">
    <property type="nucleotide sequence ID" value="NZ_JAUEPH010000001.1"/>
</dbReference>
<dbReference type="Proteomes" id="UP001171916">
    <property type="component" value="Unassembled WGS sequence"/>
</dbReference>
<reference evidence="1" key="1">
    <citation type="submission" date="2023-06" db="EMBL/GenBank/DDBJ databases">
        <title>Robiginitalea aurantiacus sp. nov. and Algoriphagus sediminis sp. nov., isolated from coastal sediment.</title>
        <authorList>
            <person name="Zhou Z.Y."/>
            <person name="An J."/>
            <person name="Jia Y.W."/>
            <person name="Du Z.J."/>
        </authorList>
    </citation>
    <scope>NUCLEOTIDE SEQUENCE</scope>
    <source>
        <strain evidence="1">C2-7</strain>
    </source>
</reference>
<proteinExistence type="predicted"/>
<organism evidence="1 2">
    <name type="scientific">Algoriphagus sediminis</name>
    <dbReference type="NCBI Taxonomy" id="3057113"/>
    <lineage>
        <taxon>Bacteria</taxon>
        <taxon>Pseudomonadati</taxon>
        <taxon>Bacteroidota</taxon>
        <taxon>Cytophagia</taxon>
        <taxon>Cytophagales</taxon>
        <taxon>Cyclobacteriaceae</taxon>
        <taxon>Algoriphagus</taxon>
    </lineage>
</organism>
<sequence length="239" mass="27881">MKSLPKNWITEGTIDFEYKKYQLLSYLKASGESFQSLKLYPPLADLVDHHQNLADLKSSAESVRALFPKRITKIDLKTGNLDYSEVFGDNEVIKEIHEIADYARPKIKEKIEEGVEIFEFINSKIEFEPVGILPIYRREGYVLLTRETRPEISVFRFKSSLIEHAGDRFRSISIWLIKTPKKTIFQTMEQIKLSLIKEIKELPNPATWRIHSEYDVPLQETLLPISKRLILRTVAEEEN</sequence>
<accession>A0ABT7Y7X2</accession>
<comment type="caution">
    <text evidence="1">The sequence shown here is derived from an EMBL/GenBank/DDBJ whole genome shotgun (WGS) entry which is preliminary data.</text>
</comment>
<evidence type="ECO:0000313" key="1">
    <source>
        <dbReference type="EMBL" id="MDN3202545.1"/>
    </source>
</evidence>
<dbReference type="EMBL" id="JAUEPH010000001">
    <property type="protein sequence ID" value="MDN3202545.1"/>
    <property type="molecule type" value="Genomic_DNA"/>
</dbReference>
<gene>
    <name evidence="1" type="ORF">QVH07_00230</name>
</gene>
<name>A0ABT7Y7X2_9BACT</name>
<evidence type="ECO:0008006" key="3">
    <source>
        <dbReference type="Google" id="ProtNLM"/>
    </source>
</evidence>